<organism evidence="1 2">
    <name type="scientific">Piloderma croceum (strain F 1598)</name>
    <dbReference type="NCBI Taxonomy" id="765440"/>
    <lineage>
        <taxon>Eukaryota</taxon>
        <taxon>Fungi</taxon>
        <taxon>Dikarya</taxon>
        <taxon>Basidiomycota</taxon>
        <taxon>Agaricomycotina</taxon>
        <taxon>Agaricomycetes</taxon>
        <taxon>Agaricomycetidae</taxon>
        <taxon>Atheliales</taxon>
        <taxon>Atheliaceae</taxon>
        <taxon>Piloderma</taxon>
    </lineage>
</organism>
<name>A0A0C3AV03_PILCF</name>
<keyword evidence="2" id="KW-1185">Reference proteome</keyword>
<evidence type="ECO:0000313" key="1">
    <source>
        <dbReference type="EMBL" id="KIM77773.1"/>
    </source>
</evidence>
<protein>
    <submittedName>
        <fullName evidence="1">Uncharacterized protein</fullName>
    </submittedName>
</protein>
<dbReference type="AlphaFoldDB" id="A0A0C3AV03"/>
<dbReference type="Proteomes" id="UP000054166">
    <property type="component" value="Unassembled WGS sequence"/>
</dbReference>
<accession>A0A0C3AV03</accession>
<reference evidence="2" key="2">
    <citation type="submission" date="2015-01" db="EMBL/GenBank/DDBJ databases">
        <title>Evolutionary Origins and Diversification of the Mycorrhizal Mutualists.</title>
        <authorList>
            <consortium name="DOE Joint Genome Institute"/>
            <consortium name="Mycorrhizal Genomics Consortium"/>
            <person name="Kohler A."/>
            <person name="Kuo A."/>
            <person name="Nagy L.G."/>
            <person name="Floudas D."/>
            <person name="Copeland A."/>
            <person name="Barry K.W."/>
            <person name="Cichocki N."/>
            <person name="Veneault-Fourrey C."/>
            <person name="LaButti K."/>
            <person name="Lindquist E.A."/>
            <person name="Lipzen A."/>
            <person name="Lundell T."/>
            <person name="Morin E."/>
            <person name="Murat C."/>
            <person name="Riley R."/>
            <person name="Ohm R."/>
            <person name="Sun H."/>
            <person name="Tunlid A."/>
            <person name="Henrissat B."/>
            <person name="Grigoriev I.V."/>
            <person name="Hibbett D.S."/>
            <person name="Martin F."/>
        </authorList>
    </citation>
    <scope>NUCLEOTIDE SEQUENCE [LARGE SCALE GENOMIC DNA]</scope>
    <source>
        <strain evidence="2">F 1598</strain>
    </source>
</reference>
<gene>
    <name evidence="1" type="ORF">PILCRDRAFT_825005</name>
</gene>
<reference evidence="1 2" key="1">
    <citation type="submission" date="2014-04" db="EMBL/GenBank/DDBJ databases">
        <authorList>
            <consortium name="DOE Joint Genome Institute"/>
            <person name="Kuo A."/>
            <person name="Tarkka M."/>
            <person name="Buscot F."/>
            <person name="Kohler A."/>
            <person name="Nagy L.G."/>
            <person name="Floudas D."/>
            <person name="Copeland A."/>
            <person name="Barry K.W."/>
            <person name="Cichocki N."/>
            <person name="Veneault-Fourrey C."/>
            <person name="LaButti K."/>
            <person name="Lindquist E.A."/>
            <person name="Lipzen A."/>
            <person name="Lundell T."/>
            <person name="Morin E."/>
            <person name="Murat C."/>
            <person name="Sun H."/>
            <person name="Tunlid A."/>
            <person name="Henrissat B."/>
            <person name="Grigoriev I.V."/>
            <person name="Hibbett D.S."/>
            <person name="Martin F."/>
            <person name="Nordberg H.P."/>
            <person name="Cantor M.N."/>
            <person name="Hua S.X."/>
        </authorList>
    </citation>
    <scope>NUCLEOTIDE SEQUENCE [LARGE SCALE GENOMIC DNA]</scope>
    <source>
        <strain evidence="1 2">F 1598</strain>
    </source>
</reference>
<dbReference type="HOGENOM" id="CLU_2942627_0_0_1"/>
<dbReference type="InParanoid" id="A0A0C3AV03"/>
<evidence type="ECO:0000313" key="2">
    <source>
        <dbReference type="Proteomes" id="UP000054166"/>
    </source>
</evidence>
<sequence>MVAVQNEREIKAKMLQSQPWRTGTRLKTAKTPPKPPAEIYLIICEYIRYLITSPVVSPKY</sequence>
<dbReference type="EMBL" id="KN833021">
    <property type="protein sequence ID" value="KIM77773.1"/>
    <property type="molecule type" value="Genomic_DNA"/>
</dbReference>
<proteinExistence type="predicted"/>